<dbReference type="STRING" id="1246637.MTBBW1_2520011"/>
<dbReference type="EMBL" id="FWEV01000171">
    <property type="protein sequence ID" value="SLM30910.1"/>
    <property type="molecule type" value="Genomic_DNA"/>
</dbReference>
<evidence type="ECO:0000313" key="1">
    <source>
        <dbReference type="EMBL" id="SLM30910.1"/>
    </source>
</evidence>
<dbReference type="OrthoDB" id="330884at2"/>
<protein>
    <recommendedName>
        <fullName evidence="3">Methyltransferase domain-containing protein</fullName>
    </recommendedName>
</protein>
<gene>
    <name evidence="1" type="ORF">MTBBW1_2520011</name>
</gene>
<organism evidence="1 2">
    <name type="scientific">Desulfamplus magnetovallimortis</name>
    <dbReference type="NCBI Taxonomy" id="1246637"/>
    <lineage>
        <taxon>Bacteria</taxon>
        <taxon>Pseudomonadati</taxon>
        <taxon>Thermodesulfobacteriota</taxon>
        <taxon>Desulfobacteria</taxon>
        <taxon>Desulfobacterales</taxon>
        <taxon>Desulfobacteraceae</taxon>
        <taxon>Desulfamplus</taxon>
    </lineage>
</organism>
<keyword evidence="2" id="KW-1185">Reference proteome</keyword>
<evidence type="ECO:0008006" key="3">
    <source>
        <dbReference type="Google" id="ProtNLM"/>
    </source>
</evidence>
<dbReference type="SUPFAM" id="SSF53335">
    <property type="entry name" value="S-adenosyl-L-methionine-dependent methyltransferases"/>
    <property type="match status" value="1"/>
</dbReference>
<dbReference type="Gene3D" id="3.40.50.150">
    <property type="entry name" value="Vaccinia Virus protein VP39"/>
    <property type="match status" value="1"/>
</dbReference>
<name>A0A1W1HEL5_9BACT</name>
<evidence type="ECO:0000313" key="2">
    <source>
        <dbReference type="Proteomes" id="UP000191931"/>
    </source>
</evidence>
<reference evidence="1 2" key="1">
    <citation type="submission" date="2017-03" db="EMBL/GenBank/DDBJ databases">
        <authorList>
            <person name="Afonso C.L."/>
            <person name="Miller P.J."/>
            <person name="Scott M.A."/>
            <person name="Spackman E."/>
            <person name="Goraichik I."/>
            <person name="Dimitrov K.M."/>
            <person name="Suarez D.L."/>
            <person name="Swayne D.E."/>
        </authorList>
    </citation>
    <scope>NUCLEOTIDE SEQUENCE [LARGE SCALE GENOMIC DNA]</scope>
    <source>
        <strain evidence="1">PRJEB14757</strain>
    </source>
</reference>
<dbReference type="Proteomes" id="UP000191931">
    <property type="component" value="Unassembled WGS sequence"/>
</dbReference>
<proteinExistence type="predicted"/>
<dbReference type="RefSeq" id="WP_080809547.1">
    <property type="nucleotide sequence ID" value="NZ_LT828568.1"/>
</dbReference>
<accession>A0A1W1HEL5</accession>
<dbReference type="Pfam" id="PF13489">
    <property type="entry name" value="Methyltransf_23"/>
    <property type="match status" value="1"/>
</dbReference>
<dbReference type="CDD" id="cd02440">
    <property type="entry name" value="AdoMet_MTases"/>
    <property type="match status" value="1"/>
</dbReference>
<dbReference type="InterPro" id="IPR029063">
    <property type="entry name" value="SAM-dependent_MTases_sf"/>
</dbReference>
<sequence length="384" mass="44761">MVALHEYYIKHDFNPTTHDIKNVNKFNIHKNKRDNLLINKLNIHPRVWNDAKVLEIGCSSGENTLLFALMGSKLTIIEPIEKSIQQLQNLFINYNTTHSINKIYIDLIDNVYFNDKFDIIVIEGLIHSLSNKKLILRKIFSYLNDYGLLILSTSNSVGGFIELIKSLIIQLYCRKNKINHLSQKVEAAKLFFQQDYNSIPHSRKFELWAKDVLFNPLMLNECYYDFDMIISDISDLSPNFYSSWPSYQPVNDLTWHKKVTGLDSELNKILDSYHLKENSFILGDILNNIESLEFLYKYNNIKTKDTIHDIYKYANNIINHIDITLLINKLKEMCIFKHPKINKVINDIIIVLSNLSPGSYMAASNLRSYWGVPNHYIVLSKGFI</sequence>
<dbReference type="AlphaFoldDB" id="A0A1W1HEL5"/>